<feature type="transmembrane region" description="Helical" evidence="5">
    <location>
        <begin position="43"/>
        <end position="60"/>
    </location>
</feature>
<evidence type="ECO:0000256" key="3">
    <source>
        <dbReference type="ARBA" id="ARBA00022989"/>
    </source>
</evidence>
<protein>
    <recommendedName>
        <fullName evidence="6">Anoctamin transmembrane domain-containing protein</fullName>
    </recommendedName>
</protein>
<dbReference type="GO" id="GO:0032541">
    <property type="term" value="C:cortical endoplasmic reticulum"/>
    <property type="evidence" value="ECO:0007669"/>
    <property type="project" value="TreeGrafter"/>
</dbReference>
<evidence type="ECO:0000256" key="1">
    <source>
        <dbReference type="ARBA" id="ARBA00004141"/>
    </source>
</evidence>
<gene>
    <name evidence="7" type="ORF">M427DRAFT_132618</name>
</gene>
<evidence type="ECO:0000256" key="5">
    <source>
        <dbReference type="SAM" id="Phobius"/>
    </source>
</evidence>
<dbReference type="PANTHER" id="PTHR12308">
    <property type="entry name" value="ANOCTAMIN"/>
    <property type="match status" value="1"/>
</dbReference>
<evidence type="ECO:0000259" key="6">
    <source>
        <dbReference type="Pfam" id="PF04547"/>
    </source>
</evidence>
<evidence type="ECO:0000256" key="4">
    <source>
        <dbReference type="ARBA" id="ARBA00023136"/>
    </source>
</evidence>
<dbReference type="EMBL" id="KQ965741">
    <property type="protein sequence ID" value="KXS18683.1"/>
    <property type="molecule type" value="Genomic_DNA"/>
</dbReference>
<comment type="subcellular location">
    <subcellularLocation>
        <location evidence="1">Membrane</location>
        <topology evidence="1">Multi-pass membrane protein</topology>
    </subcellularLocation>
</comment>
<dbReference type="AlphaFoldDB" id="A0A139AQA2"/>
<evidence type="ECO:0000256" key="2">
    <source>
        <dbReference type="ARBA" id="ARBA00022692"/>
    </source>
</evidence>
<feature type="transmembrane region" description="Helical" evidence="5">
    <location>
        <begin position="222"/>
        <end position="244"/>
    </location>
</feature>
<dbReference type="InterPro" id="IPR049452">
    <property type="entry name" value="Anoctamin_TM"/>
</dbReference>
<sequence length="576" mass="64136">MNALQCCQSYHPVAFEYFYFQWLIPIASLGTFAWVSGFGEYRGWWGFTVVLWAIAFSAFWSRRAKDLSHRWGTFHIPTTERPLPTYREDDPFLNPFTGNRVHVKLPRSFLDQVSVVLGVASGARAFEKFPLGTVLTTMLISFPAQLLGFVVLLIANAVVFTVDTWVNEYYDGPWKTVMTLLPLTAFLLTGPPLAAGLTLLARKLNGLENHTTNTVRDRDLTFKLFAWNGMAALFPVLFLIYVYIPFSGHVWWLGNPPRRERLKQFIILILVVNQLVDMLVENLLPRVLTALSKQAEVIQRKGMRKMLTTDGIGHLAASTIKKIKDEFLRETSGDPLLDRIRSEAFRETYDVFTDFSEMTVQFGNILLFAIAFPLAPLVGLVNNYFELRTDANKFCNSMRRPIPKRVPGTAAWEDAMAVLCFMATLTNATLVSYYATDDCAAPCTGPIRVEWGEVAAAVVVAQVCFLAARNVIHTFAESVPIDSIEEQAERERIKRADLVAAIAPEFGPVEPRCDVFLPKDLHDIRAIVDSHAVAAASEGLEEGGGGAPASAVDSSIVGDEEAERLIDGATSYGTFE</sequence>
<dbReference type="GO" id="GO:0005254">
    <property type="term" value="F:chloride channel activity"/>
    <property type="evidence" value="ECO:0007669"/>
    <property type="project" value="TreeGrafter"/>
</dbReference>
<dbReference type="PANTHER" id="PTHR12308:SF73">
    <property type="entry name" value="ANOCTAMIN"/>
    <property type="match status" value="1"/>
</dbReference>
<proteinExistence type="predicted"/>
<dbReference type="OrthoDB" id="296386at2759"/>
<dbReference type="Pfam" id="PF04547">
    <property type="entry name" value="Anoctamin"/>
    <property type="match status" value="1"/>
</dbReference>
<reference evidence="7 8" key="1">
    <citation type="journal article" date="2015" name="Genome Biol. Evol.">
        <title>Phylogenomic analyses indicate that early fungi evolved digesting cell walls of algal ancestors of land plants.</title>
        <authorList>
            <person name="Chang Y."/>
            <person name="Wang S."/>
            <person name="Sekimoto S."/>
            <person name="Aerts A.L."/>
            <person name="Choi C."/>
            <person name="Clum A."/>
            <person name="LaButti K.M."/>
            <person name="Lindquist E.A."/>
            <person name="Yee Ngan C."/>
            <person name="Ohm R.A."/>
            <person name="Salamov A.A."/>
            <person name="Grigoriev I.V."/>
            <person name="Spatafora J.W."/>
            <person name="Berbee M.L."/>
        </authorList>
    </citation>
    <scope>NUCLEOTIDE SEQUENCE [LARGE SCALE GENOMIC DNA]</scope>
    <source>
        <strain evidence="7 8">JEL478</strain>
    </source>
</reference>
<feature type="transmembrane region" description="Helical" evidence="5">
    <location>
        <begin position="180"/>
        <end position="201"/>
    </location>
</feature>
<keyword evidence="4 5" id="KW-0472">Membrane</keyword>
<name>A0A139AQA2_GONPJ</name>
<evidence type="ECO:0000313" key="8">
    <source>
        <dbReference type="Proteomes" id="UP000070544"/>
    </source>
</evidence>
<keyword evidence="8" id="KW-1185">Reference proteome</keyword>
<dbReference type="GO" id="GO:0016020">
    <property type="term" value="C:membrane"/>
    <property type="evidence" value="ECO:0007669"/>
    <property type="project" value="UniProtKB-SubCell"/>
</dbReference>
<keyword evidence="3 5" id="KW-1133">Transmembrane helix</keyword>
<keyword evidence="2 5" id="KW-0812">Transmembrane</keyword>
<feature type="transmembrane region" description="Helical" evidence="5">
    <location>
        <begin position="134"/>
        <end position="160"/>
    </location>
</feature>
<dbReference type="Proteomes" id="UP000070544">
    <property type="component" value="Unassembled WGS sequence"/>
</dbReference>
<feature type="domain" description="Anoctamin transmembrane" evidence="6">
    <location>
        <begin position="14"/>
        <end position="487"/>
    </location>
</feature>
<dbReference type="OMA" id="YGENMLA"/>
<feature type="transmembrane region" description="Helical" evidence="5">
    <location>
        <begin position="18"/>
        <end position="37"/>
    </location>
</feature>
<dbReference type="InterPro" id="IPR007632">
    <property type="entry name" value="Anoctamin"/>
</dbReference>
<feature type="transmembrane region" description="Helical" evidence="5">
    <location>
        <begin position="365"/>
        <end position="385"/>
    </location>
</feature>
<accession>A0A139AQA2</accession>
<organism evidence="7 8">
    <name type="scientific">Gonapodya prolifera (strain JEL478)</name>
    <name type="common">Monoblepharis prolifera</name>
    <dbReference type="NCBI Taxonomy" id="1344416"/>
    <lineage>
        <taxon>Eukaryota</taxon>
        <taxon>Fungi</taxon>
        <taxon>Fungi incertae sedis</taxon>
        <taxon>Chytridiomycota</taxon>
        <taxon>Chytridiomycota incertae sedis</taxon>
        <taxon>Monoblepharidomycetes</taxon>
        <taxon>Monoblepharidales</taxon>
        <taxon>Gonapodyaceae</taxon>
        <taxon>Gonapodya</taxon>
    </lineage>
</organism>
<evidence type="ECO:0000313" key="7">
    <source>
        <dbReference type="EMBL" id="KXS18683.1"/>
    </source>
</evidence>